<dbReference type="InterPro" id="IPR010982">
    <property type="entry name" value="Lambda_DNA-bd_dom_sf"/>
</dbReference>
<dbReference type="EMBL" id="VRZA01000005">
    <property type="protein sequence ID" value="TXS91920.1"/>
    <property type="molecule type" value="Genomic_DNA"/>
</dbReference>
<dbReference type="InterPro" id="IPR001387">
    <property type="entry name" value="Cro/C1-type_HTH"/>
</dbReference>
<reference evidence="2 3" key="1">
    <citation type="submission" date="2019-08" db="EMBL/GenBank/DDBJ databases">
        <title>Parahaliea maris sp. nov., isolated from the surface seawater.</title>
        <authorList>
            <person name="Liu Y."/>
        </authorList>
    </citation>
    <scope>NUCLEOTIDE SEQUENCE [LARGE SCALE GENOMIC DNA]</scope>
    <source>
        <strain evidence="2 3">HSLHS9</strain>
    </source>
</reference>
<dbReference type="GO" id="GO:0003677">
    <property type="term" value="F:DNA binding"/>
    <property type="evidence" value="ECO:0007669"/>
    <property type="project" value="InterPro"/>
</dbReference>
<name>A0A5C8ZWI5_9GAMM</name>
<sequence>MAKPAHRSYSRYAREAVELLGLMVRNARIERGLTVADIAERAGVSRGLVHRIEQGEMGTSIGVAFELAAILGLRLFEAEPATLTRHLAVEHNKLTLLPQAARKKKQQVDDDF</sequence>
<dbReference type="Pfam" id="PF01381">
    <property type="entry name" value="HTH_3"/>
    <property type="match status" value="1"/>
</dbReference>
<dbReference type="CDD" id="cd00093">
    <property type="entry name" value="HTH_XRE"/>
    <property type="match status" value="1"/>
</dbReference>
<keyword evidence="3" id="KW-1185">Reference proteome</keyword>
<evidence type="ECO:0000259" key="1">
    <source>
        <dbReference type="PROSITE" id="PS50943"/>
    </source>
</evidence>
<dbReference type="SUPFAM" id="SSF47413">
    <property type="entry name" value="lambda repressor-like DNA-binding domains"/>
    <property type="match status" value="1"/>
</dbReference>
<accession>A0A5C8ZWI5</accession>
<proteinExistence type="predicted"/>
<dbReference type="AlphaFoldDB" id="A0A5C8ZWI5"/>
<evidence type="ECO:0000313" key="2">
    <source>
        <dbReference type="EMBL" id="TXS91920.1"/>
    </source>
</evidence>
<gene>
    <name evidence="2" type="ORF">FV139_14420</name>
</gene>
<dbReference type="RefSeq" id="WP_148069160.1">
    <property type="nucleotide sequence ID" value="NZ_VRZA01000005.1"/>
</dbReference>
<evidence type="ECO:0000313" key="3">
    <source>
        <dbReference type="Proteomes" id="UP000321039"/>
    </source>
</evidence>
<dbReference type="Gene3D" id="1.10.260.40">
    <property type="entry name" value="lambda repressor-like DNA-binding domains"/>
    <property type="match status" value="1"/>
</dbReference>
<feature type="domain" description="HTH cro/C1-type" evidence="1">
    <location>
        <begin position="24"/>
        <end position="83"/>
    </location>
</feature>
<comment type="caution">
    <text evidence="2">The sequence shown here is derived from an EMBL/GenBank/DDBJ whole genome shotgun (WGS) entry which is preliminary data.</text>
</comment>
<dbReference type="Proteomes" id="UP000321039">
    <property type="component" value="Unassembled WGS sequence"/>
</dbReference>
<dbReference type="PROSITE" id="PS50943">
    <property type="entry name" value="HTH_CROC1"/>
    <property type="match status" value="1"/>
</dbReference>
<dbReference type="SMART" id="SM00530">
    <property type="entry name" value="HTH_XRE"/>
    <property type="match status" value="1"/>
</dbReference>
<organism evidence="2 3">
    <name type="scientific">Parahaliea maris</name>
    <dbReference type="NCBI Taxonomy" id="2716870"/>
    <lineage>
        <taxon>Bacteria</taxon>
        <taxon>Pseudomonadati</taxon>
        <taxon>Pseudomonadota</taxon>
        <taxon>Gammaproteobacteria</taxon>
        <taxon>Cellvibrionales</taxon>
        <taxon>Halieaceae</taxon>
        <taxon>Parahaliea</taxon>
    </lineage>
</organism>
<protein>
    <submittedName>
        <fullName evidence="2">Helix-turn-helix transcriptional regulator</fullName>
    </submittedName>
</protein>